<keyword evidence="16" id="KW-0325">Glycoprotein</keyword>
<dbReference type="Gene3D" id="1.10.510.10">
    <property type="entry name" value="Transferase(Phosphotransferase) domain 1"/>
    <property type="match status" value="1"/>
</dbReference>
<evidence type="ECO:0000256" key="16">
    <source>
        <dbReference type="ARBA" id="ARBA00023180"/>
    </source>
</evidence>
<feature type="compositionally biased region" description="Basic and acidic residues" evidence="19">
    <location>
        <begin position="289"/>
        <end position="305"/>
    </location>
</feature>
<comment type="similarity">
    <text evidence="2">Belongs to the protein kinase superfamily. Ser/Thr protein kinase family.</text>
</comment>
<evidence type="ECO:0000256" key="14">
    <source>
        <dbReference type="ARBA" id="ARBA00023136"/>
    </source>
</evidence>
<dbReference type="Gene3D" id="3.80.10.10">
    <property type="entry name" value="Ribonuclease Inhibitor"/>
    <property type="match status" value="2"/>
</dbReference>
<keyword evidence="5" id="KW-0433">Leucine-rich repeat</keyword>
<comment type="catalytic activity">
    <reaction evidence="17">
        <text>L-threonyl-[protein] + ATP = O-phospho-L-threonyl-[protein] + ADP + H(+)</text>
        <dbReference type="Rhea" id="RHEA:46608"/>
        <dbReference type="Rhea" id="RHEA-COMP:11060"/>
        <dbReference type="Rhea" id="RHEA-COMP:11605"/>
        <dbReference type="ChEBI" id="CHEBI:15378"/>
        <dbReference type="ChEBI" id="CHEBI:30013"/>
        <dbReference type="ChEBI" id="CHEBI:30616"/>
        <dbReference type="ChEBI" id="CHEBI:61977"/>
        <dbReference type="ChEBI" id="CHEBI:456216"/>
        <dbReference type="EC" id="2.7.11.1"/>
    </reaction>
</comment>
<keyword evidence="8 21" id="KW-0732">Signal</keyword>
<gene>
    <name evidence="23" type="ORF">MUK42_26651</name>
</gene>
<evidence type="ECO:0000256" key="1">
    <source>
        <dbReference type="ARBA" id="ARBA00004167"/>
    </source>
</evidence>
<dbReference type="InterPro" id="IPR013210">
    <property type="entry name" value="LRR_N_plant-typ"/>
</dbReference>
<evidence type="ECO:0000256" key="11">
    <source>
        <dbReference type="ARBA" id="ARBA00022777"/>
    </source>
</evidence>
<evidence type="ECO:0000256" key="8">
    <source>
        <dbReference type="ARBA" id="ARBA00022729"/>
    </source>
</evidence>
<keyword evidence="11 23" id="KW-0418">Kinase</keyword>
<dbReference type="Proteomes" id="UP001055439">
    <property type="component" value="Chromosome 2"/>
</dbReference>
<feature type="transmembrane region" description="Helical" evidence="20">
    <location>
        <begin position="248"/>
        <end position="269"/>
    </location>
</feature>
<accession>A0A9E7JQW2</accession>
<sequence length="628" mass="69059">MAGGRPSPPLFAALLLVAASLRVASSSDSDVLLRFKATVSDPAGSLNSWAAGSAPCNKNVSNWAGVVCDDDGNVSGLRLEDMRLSGSLTRIVLLQSLPGLRTLSFMKNDLEGPLPEVGKFKSLRTLYLSTNKFSGAISDDAFAGMSWLKKLHLSSNGFSGPIPTSITELPKLLELRLDNNRFSGPIPDLQLKSLKLVNMSNNYLEGRIPNGFRTMDAGLFAGNKALCGDPIGVSCKPLPSESLSNQKLAVTVATVVFIVSGIVAVVVLLPQQRQMEHERLEQVQSPKKPAKDTKFASSQKEEKLESGAAGYDSGGSSKKPAKEHEQGRLVFVREGRERFELQDLLKSSAEVLGTGRFGCSYKAALLTGRSVVVKRFRDMNRVGKEDFEEHMRRMGRLSHPNLLPLVAYYYRKDEKLLVADYVPRRSLAAALHGFRAAKVPALDWATRLKVVKGIAKGLNYLYEELQILSVPHGHLKSSNVLLNDSFEPLLTDYALVPLMNQAKAAQSMVAYKSPECKQHGKTSKKSDIWSLGTLILEILTGRISMIDPTQDKDVVSLADWVNAVAEEEWTDKVLDREMRATRKSGEEMIKLLKVGLACCEANVEKRWELEEVLDRIEELKESEGDEDS</sequence>
<organism evidence="23 24">
    <name type="scientific">Musa troglodytarum</name>
    <name type="common">fe'i banana</name>
    <dbReference type="NCBI Taxonomy" id="320322"/>
    <lineage>
        <taxon>Eukaryota</taxon>
        <taxon>Viridiplantae</taxon>
        <taxon>Streptophyta</taxon>
        <taxon>Embryophyta</taxon>
        <taxon>Tracheophyta</taxon>
        <taxon>Spermatophyta</taxon>
        <taxon>Magnoliopsida</taxon>
        <taxon>Liliopsida</taxon>
        <taxon>Zingiberales</taxon>
        <taxon>Musaceae</taxon>
        <taxon>Musa</taxon>
    </lineage>
</organism>
<evidence type="ECO:0000256" key="18">
    <source>
        <dbReference type="ARBA" id="ARBA00048679"/>
    </source>
</evidence>
<keyword evidence="9" id="KW-0677">Repeat</keyword>
<evidence type="ECO:0000256" key="17">
    <source>
        <dbReference type="ARBA" id="ARBA00047899"/>
    </source>
</evidence>
<dbReference type="GO" id="GO:0004674">
    <property type="term" value="F:protein serine/threonine kinase activity"/>
    <property type="evidence" value="ECO:0007669"/>
    <property type="project" value="UniProtKB-EC"/>
</dbReference>
<dbReference type="Pfam" id="PF13855">
    <property type="entry name" value="LRR_8"/>
    <property type="match status" value="1"/>
</dbReference>
<evidence type="ECO:0000256" key="6">
    <source>
        <dbReference type="ARBA" id="ARBA00022679"/>
    </source>
</evidence>
<dbReference type="Gene3D" id="3.30.200.20">
    <property type="entry name" value="Phosphorylase Kinase, domain 1"/>
    <property type="match status" value="1"/>
</dbReference>
<feature type="signal peptide" evidence="21">
    <location>
        <begin position="1"/>
        <end position="26"/>
    </location>
</feature>
<dbReference type="InterPro" id="IPR000719">
    <property type="entry name" value="Prot_kinase_dom"/>
</dbReference>
<dbReference type="OrthoDB" id="418615at2759"/>
<evidence type="ECO:0000256" key="3">
    <source>
        <dbReference type="ARBA" id="ARBA00012513"/>
    </source>
</evidence>
<dbReference type="PROSITE" id="PS50011">
    <property type="entry name" value="PROTEIN_KINASE_DOM"/>
    <property type="match status" value="1"/>
</dbReference>
<evidence type="ECO:0000256" key="2">
    <source>
        <dbReference type="ARBA" id="ARBA00008684"/>
    </source>
</evidence>
<dbReference type="FunFam" id="1.10.510.10:FF:000480">
    <property type="entry name" value="Pollen receptor-like kinase 1"/>
    <property type="match status" value="1"/>
</dbReference>
<feature type="chain" id="PRO_5039152924" description="non-specific serine/threonine protein kinase" evidence="21">
    <location>
        <begin position="27"/>
        <end position="628"/>
    </location>
</feature>
<evidence type="ECO:0000256" key="10">
    <source>
        <dbReference type="ARBA" id="ARBA00022741"/>
    </source>
</evidence>
<dbReference type="SUPFAM" id="SSF56112">
    <property type="entry name" value="Protein kinase-like (PK-like)"/>
    <property type="match status" value="1"/>
</dbReference>
<evidence type="ECO:0000256" key="13">
    <source>
        <dbReference type="ARBA" id="ARBA00022989"/>
    </source>
</evidence>
<dbReference type="FunFam" id="3.80.10.10:FF:000400">
    <property type="entry name" value="Nuclear pore complex protein NUP107"/>
    <property type="match status" value="1"/>
</dbReference>
<evidence type="ECO:0000256" key="4">
    <source>
        <dbReference type="ARBA" id="ARBA00022553"/>
    </source>
</evidence>
<keyword evidence="12" id="KW-0067">ATP-binding</keyword>
<name>A0A9E7JQW2_9LILI</name>
<dbReference type="Pfam" id="PF08263">
    <property type="entry name" value="LRRNT_2"/>
    <property type="match status" value="1"/>
</dbReference>
<evidence type="ECO:0000256" key="7">
    <source>
        <dbReference type="ARBA" id="ARBA00022692"/>
    </source>
</evidence>
<dbReference type="EMBL" id="CP097504">
    <property type="protein sequence ID" value="URD90210.1"/>
    <property type="molecule type" value="Genomic_DNA"/>
</dbReference>
<feature type="region of interest" description="Disordered" evidence="19">
    <location>
        <begin position="278"/>
        <end position="327"/>
    </location>
</feature>
<comment type="subcellular location">
    <subcellularLocation>
        <location evidence="1">Membrane</location>
        <topology evidence="1">Single-pass membrane protein</topology>
    </subcellularLocation>
</comment>
<evidence type="ECO:0000313" key="24">
    <source>
        <dbReference type="Proteomes" id="UP001055439"/>
    </source>
</evidence>
<keyword evidence="4" id="KW-0597">Phosphoprotein</keyword>
<dbReference type="Pfam" id="PF00560">
    <property type="entry name" value="LRR_1"/>
    <property type="match status" value="1"/>
</dbReference>
<evidence type="ECO:0000256" key="19">
    <source>
        <dbReference type="SAM" id="MobiDB-lite"/>
    </source>
</evidence>
<protein>
    <recommendedName>
        <fullName evidence="3">non-specific serine/threonine protein kinase</fullName>
        <ecNumber evidence="3">2.7.11.1</ecNumber>
    </recommendedName>
</protein>
<dbReference type="GO" id="GO:0016020">
    <property type="term" value="C:membrane"/>
    <property type="evidence" value="ECO:0007669"/>
    <property type="project" value="UniProtKB-SubCell"/>
</dbReference>
<evidence type="ECO:0000256" key="20">
    <source>
        <dbReference type="SAM" id="Phobius"/>
    </source>
</evidence>
<dbReference type="InterPro" id="IPR001611">
    <property type="entry name" value="Leu-rich_rpt"/>
</dbReference>
<dbReference type="EC" id="2.7.11.1" evidence="3"/>
<evidence type="ECO:0000256" key="15">
    <source>
        <dbReference type="ARBA" id="ARBA00023170"/>
    </source>
</evidence>
<keyword evidence="15 23" id="KW-0675">Receptor</keyword>
<keyword evidence="24" id="KW-1185">Reference proteome</keyword>
<dbReference type="InterPro" id="IPR046959">
    <property type="entry name" value="PRK1-6/SRF4-like"/>
</dbReference>
<evidence type="ECO:0000259" key="22">
    <source>
        <dbReference type="PROSITE" id="PS50011"/>
    </source>
</evidence>
<evidence type="ECO:0000256" key="5">
    <source>
        <dbReference type="ARBA" id="ARBA00022614"/>
    </source>
</evidence>
<proteinExistence type="inferred from homology"/>
<feature type="compositionally biased region" description="Low complexity" evidence="19">
    <location>
        <begin position="306"/>
        <end position="317"/>
    </location>
</feature>
<evidence type="ECO:0000256" key="21">
    <source>
        <dbReference type="SAM" id="SignalP"/>
    </source>
</evidence>
<dbReference type="FunFam" id="3.30.200.20:FF:000307">
    <property type="entry name" value="pollen receptor-like kinase 1"/>
    <property type="match status" value="1"/>
</dbReference>
<dbReference type="InterPro" id="IPR032675">
    <property type="entry name" value="LRR_dom_sf"/>
</dbReference>
<feature type="domain" description="Protein kinase" evidence="22">
    <location>
        <begin position="346"/>
        <end position="619"/>
    </location>
</feature>
<keyword evidence="6" id="KW-0808">Transferase</keyword>
<dbReference type="InterPro" id="IPR011009">
    <property type="entry name" value="Kinase-like_dom_sf"/>
</dbReference>
<dbReference type="PANTHER" id="PTHR48007:SF49">
    <property type="entry name" value="OS08G0521200 PROTEIN"/>
    <property type="match status" value="1"/>
</dbReference>
<keyword evidence="14 20" id="KW-0472">Membrane</keyword>
<dbReference type="SUPFAM" id="SSF52058">
    <property type="entry name" value="L domain-like"/>
    <property type="match status" value="1"/>
</dbReference>
<dbReference type="Pfam" id="PF00069">
    <property type="entry name" value="Pkinase"/>
    <property type="match status" value="1"/>
</dbReference>
<evidence type="ECO:0000313" key="23">
    <source>
        <dbReference type="EMBL" id="URD90210.1"/>
    </source>
</evidence>
<evidence type="ECO:0000256" key="9">
    <source>
        <dbReference type="ARBA" id="ARBA00022737"/>
    </source>
</evidence>
<keyword evidence="13 20" id="KW-1133">Transmembrane helix</keyword>
<evidence type="ECO:0000256" key="12">
    <source>
        <dbReference type="ARBA" id="ARBA00022840"/>
    </source>
</evidence>
<dbReference type="PANTHER" id="PTHR48007">
    <property type="entry name" value="LEUCINE-RICH REPEAT RECEPTOR-LIKE PROTEIN KINASE PXC1"/>
    <property type="match status" value="1"/>
</dbReference>
<dbReference type="AlphaFoldDB" id="A0A9E7JQW2"/>
<keyword evidence="7 20" id="KW-0812">Transmembrane</keyword>
<reference evidence="23" key="1">
    <citation type="submission" date="2022-05" db="EMBL/GenBank/DDBJ databases">
        <title>The Musa troglodytarum L. genome provides insights into the mechanism of non-climacteric behaviour and enrichment of carotenoids.</title>
        <authorList>
            <person name="Wang J."/>
        </authorList>
    </citation>
    <scope>NUCLEOTIDE SEQUENCE</scope>
    <source>
        <tissue evidence="23">Leaf</tissue>
    </source>
</reference>
<dbReference type="GO" id="GO:0005524">
    <property type="term" value="F:ATP binding"/>
    <property type="evidence" value="ECO:0007669"/>
    <property type="project" value="UniProtKB-KW"/>
</dbReference>
<keyword evidence="10" id="KW-0547">Nucleotide-binding</keyword>
<comment type="catalytic activity">
    <reaction evidence="18">
        <text>L-seryl-[protein] + ATP = O-phospho-L-seryl-[protein] + ADP + H(+)</text>
        <dbReference type="Rhea" id="RHEA:17989"/>
        <dbReference type="Rhea" id="RHEA-COMP:9863"/>
        <dbReference type="Rhea" id="RHEA-COMP:11604"/>
        <dbReference type="ChEBI" id="CHEBI:15378"/>
        <dbReference type="ChEBI" id="CHEBI:29999"/>
        <dbReference type="ChEBI" id="CHEBI:30616"/>
        <dbReference type="ChEBI" id="CHEBI:83421"/>
        <dbReference type="ChEBI" id="CHEBI:456216"/>
        <dbReference type="EC" id="2.7.11.1"/>
    </reaction>
</comment>